<dbReference type="PANTHER" id="PTHR40265:SF1">
    <property type="entry name" value="GLYOXALASE-LIKE DOMAIN-CONTAINING PROTEIN"/>
    <property type="match status" value="1"/>
</dbReference>
<organism evidence="2 3">
    <name type="scientific">Rhizobium rhizoryzae</name>
    <dbReference type="NCBI Taxonomy" id="451876"/>
    <lineage>
        <taxon>Bacteria</taxon>
        <taxon>Pseudomonadati</taxon>
        <taxon>Pseudomonadota</taxon>
        <taxon>Alphaproteobacteria</taxon>
        <taxon>Hyphomicrobiales</taxon>
        <taxon>Rhizobiaceae</taxon>
        <taxon>Rhizobium/Agrobacterium group</taxon>
        <taxon>Rhizobium</taxon>
    </lineage>
</organism>
<dbReference type="EMBL" id="JACIEC010000001">
    <property type="protein sequence ID" value="MBB4142074.1"/>
    <property type="molecule type" value="Genomic_DNA"/>
</dbReference>
<proteinExistence type="predicted"/>
<comment type="caution">
    <text evidence="2">The sequence shown here is derived from an EMBL/GenBank/DDBJ whole genome shotgun (WGS) entry which is preliminary data.</text>
</comment>
<dbReference type="Proteomes" id="UP000519897">
    <property type="component" value="Unassembled WGS sequence"/>
</dbReference>
<dbReference type="Gene3D" id="3.10.180.10">
    <property type="entry name" value="2,3-Dihydroxybiphenyl 1,2-Dioxygenase, domain 1"/>
    <property type="match status" value="1"/>
</dbReference>
<feature type="domain" description="Glyoxalase-like" evidence="1">
    <location>
        <begin position="22"/>
        <end position="202"/>
    </location>
</feature>
<sequence length="302" mass="32450">MDNGGLQAVLPTGASFLTTPNIDHLVLPVESLVGARKRWQELGFTVAPDAFHPFGTSNACVFFSDGTYLEPLAVQDEALAGQSITAGNCFVEKDRTFRQAGAREGFSAFVLRSTDAVTDDERFRQSGISAGNRLDFSRTVVDENGSASVASFRLAFADLDSSSFFAFTCQRVNAALPTAGPSVEHRNGALGLGALFLATEGSRGIENLATMLGVHVQEKDHKYVFPLGNCDVEVAMEIAPELDHTPRYPTGLRGIGIRFRVRNIAETRSVLQEASIPHQSSGERLIIAPAQGQGCIVEFVQA</sequence>
<dbReference type="PANTHER" id="PTHR40265">
    <property type="entry name" value="BLL2707 PROTEIN"/>
    <property type="match status" value="1"/>
</dbReference>
<dbReference type="RefSeq" id="WP_165135852.1">
    <property type="nucleotide sequence ID" value="NZ_CP049250.1"/>
</dbReference>
<evidence type="ECO:0000313" key="3">
    <source>
        <dbReference type="Proteomes" id="UP000519897"/>
    </source>
</evidence>
<accession>A0A7W6LCZ9</accession>
<evidence type="ECO:0000259" key="1">
    <source>
        <dbReference type="Pfam" id="PF13468"/>
    </source>
</evidence>
<dbReference type="InterPro" id="IPR029068">
    <property type="entry name" value="Glyas_Bleomycin-R_OHBP_Dase"/>
</dbReference>
<keyword evidence="3" id="KW-1185">Reference proteome</keyword>
<dbReference type="AlphaFoldDB" id="A0A7W6LCZ9"/>
<reference evidence="2 3" key="1">
    <citation type="submission" date="2020-08" db="EMBL/GenBank/DDBJ databases">
        <title>Genomic Encyclopedia of Type Strains, Phase IV (KMG-IV): sequencing the most valuable type-strain genomes for metagenomic binning, comparative biology and taxonomic classification.</title>
        <authorList>
            <person name="Goeker M."/>
        </authorList>
    </citation>
    <scope>NUCLEOTIDE SEQUENCE [LARGE SCALE GENOMIC DNA]</scope>
    <source>
        <strain evidence="2 3">DSM 29514</strain>
    </source>
</reference>
<evidence type="ECO:0000313" key="2">
    <source>
        <dbReference type="EMBL" id="MBB4142074.1"/>
    </source>
</evidence>
<gene>
    <name evidence="2" type="ORF">GGQ72_000573</name>
</gene>
<name>A0A7W6LCZ9_9HYPH</name>
<dbReference type="Pfam" id="PF13468">
    <property type="entry name" value="Glyoxalase_3"/>
    <property type="match status" value="1"/>
</dbReference>
<dbReference type="InterPro" id="IPR025870">
    <property type="entry name" value="Glyoxalase-like_dom"/>
</dbReference>
<protein>
    <recommendedName>
        <fullName evidence="1">Glyoxalase-like domain-containing protein</fullName>
    </recommendedName>
</protein>